<dbReference type="OrthoDB" id="496065at2759"/>
<dbReference type="EMBL" id="JAKUCV010000830">
    <property type="protein sequence ID" value="KAJ4848708.1"/>
    <property type="molecule type" value="Genomic_DNA"/>
</dbReference>
<dbReference type="InterPro" id="IPR013785">
    <property type="entry name" value="Aldolase_TIM"/>
</dbReference>
<dbReference type="SUPFAM" id="SSF102114">
    <property type="entry name" value="Radical SAM enzymes"/>
    <property type="match status" value="1"/>
</dbReference>
<evidence type="ECO:0000259" key="9">
    <source>
        <dbReference type="PROSITE" id="PS50102"/>
    </source>
</evidence>
<feature type="non-terminal residue" evidence="11">
    <location>
        <position position="519"/>
    </location>
</feature>
<proteinExistence type="predicted"/>
<dbReference type="GO" id="GO:0046872">
    <property type="term" value="F:metal ion binding"/>
    <property type="evidence" value="ECO:0007669"/>
    <property type="project" value="UniProtKB-KW"/>
</dbReference>
<protein>
    <recommendedName>
        <fullName evidence="13">RRM domain-containing protein</fullName>
    </recommendedName>
</protein>
<keyword evidence="12" id="KW-1185">Reference proteome</keyword>
<evidence type="ECO:0000256" key="2">
    <source>
        <dbReference type="ARBA" id="ARBA00022485"/>
    </source>
</evidence>
<feature type="domain" description="RRM" evidence="9">
    <location>
        <begin position="355"/>
        <end position="433"/>
    </location>
</feature>
<evidence type="ECO:0000256" key="4">
    <source>
        <dbReference type="ARBA" id="ARBA00022723"/>
    </source>
</evidence>
<dbReference type="CDD" id="cd01335">
    <property type="entry name" value="Radical_SAM"/>
    <property type="match status" value="1"/>
</dbReference>
<dbReference type="InterPro" id="IPR007197">
    <property type="entry name" value="rSAM"/>
</dbReference>
<dbReference type="PANTHER" id="PTHR30544">
    <property type="entry name" value="23S RRNA METHYLTRANSFERASE"/>
    <property type="match status" value="1"/>
</dbReference>
<evidence type="ECO:0000256" key="8">
    <source>
        <dbReference type="SAM" id="MobiDB-lite"/>
    </source>
</evidence>
<dbReference type="GO" id="GO:0003824">
    <property type="term" value="F:catalytic activity"/>
    <property type="evidence" value="ECO:0007669"/>
    <property type="project" value="InterPro"/>
</dbReference>
<reference evidence="11" key="2">
    <citation type="journal article" date="2023" name="Plants (Basel)">
        <title>Annotation of the Turnera subulata (Passifloraceae) Draft Genome Reveals the S-Locus Evolved after the Divergence of Turneroideae from Passifloroideae in a Stepwise Manner.</title>
        <authorList>
            <person name="Henning P.M."/>
            <person name="Roalson E.H."/>
            <person name="Mir W."/>
            <person name="McCubbin A.G."/>
            <person name="Shore J.S."/>
        </authorList>
    </citation>
    <scope>NUCLEOTIDE SEQUENCE</scope>
    <source>
        <strain evidence="11">F60SS</strain>
    </source>
</reference>
<evidence type="ECO:0000259" key="10">
    <source>
        <dbReference type="PROSITE" id="PS51918"/>
    </source>
</evidence>
<dbReference type="Proteomes" id="UP001141552">
    <property type="component" value="Unassembled WGS sequence"/>
</dbReference>
<dbReference type="GO" id="GO:0030488">
    <property type="term" value="P:tRNA methylation"/>
    <property type="evidence" value="ECO:0007669"/>
    <property type="project" value="TreeGrafter"/>
</dbReference>
<keyword evidence="7" id="KW-0694">RNA-binding</keyword>
<accession>A0A9Q0GFJ3</accession>
<dbReference type="SMART" id="SM00360">
    <property type="entry name" value="RRM"/>
    <property type="match status" value="1"/>
</dbReference>
<evidence type="ECO:0008006" key="13">
    <source>
        <dbReference type="Google" id="ProtNLM"/>
    </source>
</evidence>
<evidence type="ECO:0000256" key="1">
    <source>
        <dbReference type="ARBA" id="ARBA00001966"/>
    </source>
</evidence>
<dbReference type="GO" id="GO:0051539">
    <property type="term" value="F:4 iron, 4 sulfur cluster binding"/>
    <property type="evidence" value="ECO:0007669"/>
    <property type="project" value="UniProtKB-KW"/>
</dbReference>
<reference evidence="11" key="1">
    <citation type="submission" date="2022-02" db="EMBL/GenBank/DDBJ databases">
        <authorList>
            <person name="Henning P.M."/>
            <person name="McCubbin A.G."/>
            <person name="Shore J.S."/>
        </authorList>
    </citation>
    <scope>NUCLEOTIDE SEQUENCE</scope>
    <source>
        <strain evidence="11">F60SS</strain>
        <tissue evidence="11">Leaves</tissue>
    </source>
</reference>
<dbReference type="Gene3D" id="3.30.70.330">
    <property type="match status" value="1"/>
</dbReference>
<dbReference type="GO" id="GO:0070475">
    <property type="term" value="P:rRNA base methylation"/>
    <property type="evidence" value="ECO:0007669"/>
    <property type="project" value="TreeGrafter"/>
</dbReference>
<dbReference type="InterPro" id="IPR035979">
    <property type="entry name" value="RBD_domain_sf"/>
</dbReference>
<evidence type="ECO:0000256" key="7">
    <source>
        <dbReference type="PROSITE-ProRule" id="PRU00176"/>
    </source>
</evidence>
<dbReference type="PROSITE" id="PS50102">
    <property type="entry name" value="RRM"/>
    <property type="match status" value="1"/>
</dbReference>
<dbReference type="InterPro" id="IPR040072">
    <property type="entry name" value="Methyltransferase_A"/>
</dbReference>
<name>A0A9Q0GFJ3_9ROSI</name>
<evidence type="ECO:0000313" key="12">
    <source>
        <dbReference type="Proteomes" id="UP001141552"/>
    </source>
</evidence>
<evidence type="ECO:0000256" key="6">
    <source>
        <dbReference type="ARBA" id="ARBA00023014"/>
    </source>
</evidence>
<keyword evidence="4" id="KW-0479">Metal-binding</keyword>
<dbReference type="SUPFAM" id="SSF54928">
    <property type="entry name" value="RNA-binding domain, RBD"/>
    <property type="match status" value="1"/>
</dbReference>
<feature type="region of interest" description="Disordered" evidence="8">
    <location>
        <begin position="311"/>
        <end position="354"/>
    </location>
</feature>
<dbReference type="InterPro" id="IPR058240">
    <property type="entry name" value="rSAM_sf"/>
</dbReference>
<dbReference type="SFLD" id="SFLDS00029">
    <property type="entry name" value="Radical_SAM"/>
    <property type="match status" value="1"/>
</dbReference>
<feature type="compositionally biased region" description="Gly residues" evidence="8">
    <location>
        <begin position="337"/>
        <end position="346"/>
    </location>
</feature>
<sequence length="519" mass="58345">GVLLSRLPPLLHCRHRHHQHHQQQQKQLFLLLTNDLEEAGWRVGRSPIYETVTAADGTVKLLIKLEDNRLIETVGIPVQDDKGSMRLTACVSSQVGCPLRCSFCATGKGGFSRNLQRHEIVEQVLAIEEIFKHRVTNVVFMGMGEPMLNLKSVLEAHRCLNKDVQIGQRMMTISTVGVPNTIKKLASHKLQSTLAFSVEHAMELAELLKKWGRGHHVNLIPFNPIEGSDYKRPYKKAVRAFAATLESRKITASIRQTRGLDASAACGQLRNKFQKSPLLTDSDSVQSEEKIAEKTSLLEWFSLNPTQASRRYSPQYYSPPRREYGGRGRSPPRRGYRGGGGGGGGYRRSKDQNHGSLLVRNIPLDCRPEELRGPFERFGVVRDVYLPKDYYTGEPRGFAFVQFVDPYDAMEAQHRMNGQIFAGREISVVLAAETRKRPEEMRRRARVVLVHAPCRIHGHLAITQVLGLDIAQGHTLLSQGAEITPLPQIGGRWTIQDLREVLLRSEMKSTVAGHILQET</sequence>
<evidence type="ECO:0000256" key="5">
    <source>
        <dbReference type="ARBA" id="ARBA00023004"/>
    </source>
</evidence>
<keyword evidence="6" id="KW-0411">Iron-sulfur</keyword>
<keyword evidence="5" id="KW-0408">Iron</keyword>
<organism evidence="11 12">
    <name type="scientific">Turnera subulata</name>
    <dbReference type="NCBI Taxonomy" id="218843"/>
    <lineage>
        <taxon>Eukaryota</taxon>
        <taxon>Viridiplantae</taxon>
        <taxon>Streptophyta</taxon>
        <taxon>Embryophyta</taxon>
        <taxon>Tracheophyta</taxon>
        <taxon>Spermatophyta</taxon>
        <taxon>Magnoliopsida</taxon>
        <taxon>eudicotyledons</taxon>
        <taxon>Gunneridae</taxon>
        <taxon>Pentapetalae</taxon>
        <taxon>rosids</taxon>
        <taxon>fabids</taxon>
        <taxon>Malpighiales</taxon>
        <taxon>Passifloraceae</taxon>
        <taxon>Turnera</taxon>
    </lineage>
</organism>
<dbReference type="PROSITE" id="PS51918">
    <property type="entry name" value="RADICAL_SAM"/>
    <property type="match status" value="1"/>
</dbReference>
<gene>
    <name evidence="11" type="ORF">Tsubulata_033730</name>
</gene>
<dbReference type="Pfam" id="PF00076">
    <property type="entry name" value="RRM_1"/>
    <property type="match status" value="1"/>
</dbReference>
<dbReference type="GO" id="GO:0003723">
    <property type="term" value="F:RNA binding"/>
    <property type="evidence" value="ECO:0007669"/>
    <property type="project" value="UniProtKB-UniRule"/>
</dbReference>
<dbReference type="InterPro" id="IPR012677">
    <property type="entry name" value="Nucleotide-bd_a/b_plait_sf"/>
</dbReference>
<keyword evidence="3" id="KW-0949">S-adenosyl-L-methionine</keyword>
<dbReference type="PANTHER" id="PTHR30544:SF5">
    <property type="entry name" value="RADICAL SAM CORE DOMAIN-CONTAINING PROTEIN"/>
    <property type="match status" value="1"/>
</dbReference>
<feature type="domain" description="Radical SAM core" evidence="10">
    <location>
        <begin position="83"/>
        <end position="340"/>
    </location>
</feature>
<dbReference type="AlphaFoldDB" id="A0A9Q0GFJ3"/>
<comment type="caution">
    <text evidence="11">The sequence shown here is derived from an EMBL/GenBank/DDBJ whole genome shotgun (WGS) entry which is preliminary data.</text>
</comment>
<keyword evidence="2" id="KW-0004">4Fe-4S</keyword>
<comment type="cofactor">
    <cofactor evidence="1">
        <name>[4Fe-4S] cluster</name>
        <dbReference type="ChEBI" id="CHEBI:49883"/>
    </cofactor>
</comment>
<evidence type="ECO:0000256" key="3">
    <source>
        <dbReference type="ARBA" id="ARBA00022691"/>
    </source>
</evidence>
<dbReference type="Pfam" id="PF04055">
    <property type="entry name" value="Radical_SAM"/>
    <property type="match status" value="1"/>
</dbReference>
<evidence type="ECO:0000313" key="11">
    <source>
        <dbReference type="EMBL" id="KAJ4848708.1"/>
    </source>
</evidence>
<dbReference type="Gene3D" id="3.20.20.70">
    <property type="entry name" value="Aldolase class I"/>
    <property type="match status" value="2"/>
</dbReference>
<dbReference type="InterPro" id="IPR000504">
    <property type="entry name" value="RRM_dom"/>
</dbReference>